<name>A0A1J5UJ98_9GAMM</name>
<reference evidence="2" key="1">
    <citation type="submission" date="2016-09" db="EMBL/GenBank/DDBJ databases">
        <title>Genome Sequence of Bathymodiolus thermophilus sulfur-oxidizing gill endosymbiont.</title>
        <authorList>
            <person name="Ponnudurai R."/>
            <person name="Kleiner M."/>
            <person name="Sayavedra L."/>
            <person name="Thuermer A."/>
            <person name="Felbeck H."/>
            <person name="Schlueter R."/>
            <person name="Schweder T."/>
            <person name="Markert S."/>
        </authorList>
    </citation>
    <scope>NUCLEOTIDE SEQUENCE [LARGE SCALE GENOMIC DNA]</scope>
    <source>
        <strain evidence="2">BAT/CrabSpa'14</strain>
    </source>
</reference>
<gene>
    <name evidence="1" type="ORF">BGC33_14630</name>
</gene>
<protein>
    <submittedName>
        <fullName evidence="1">Uncharacterized protein</fullName>
    </submittedName>
</protein>
<evidence type="ECO:0000313" key="2">
    <source>
        <dbReference type="Proteomes" id="UP000182798"/>
    </source>
</evidence>
<comment type="caution">
    <text evidence="1">The sequence shown here is derived from an EMBL/GenBank/DDBJ whole genome shotgun (WGS) entry which is preliminary data.</text>
</comment>
<dbReference type="AlphaFoldDB" id="A0A1J5UJ98"/>
<dbReference type="EMBL" id="MIQH01000729">
    <property type="protein sequence ID" value="OIR24335.1"/>
    <property type="molecule type" value="Genomic_DNA"/>
</dbReference>
<organism evidence="1 2">
    <name type="scientific">Bathymodiolus thermophilus thioautotrophic gill symbiont</name>
    <dbReference type="NCBI Taxonomy" id="2360"/>
    <lineage>
        <taxon>Bacteria</taxon>
        <taxon>Pseudomonadati</taxon>
        <taxon>Pseudomonadota</taxon>
        <taxon>Gammaproteobacteria</taxon>
        <taxon>sulfur-oxidizing symbionts</taxon>
    </lineage>
</organism>
<sequence length="213" mass="23990">MIVYNPMDGEAITSSIKSMPRHCFLMTKLGRPIPEQVNVIGDAITSICSQCGFTVIDASTQITGRDFLLKIWKKIAATPLAVGVFHEDIPQKTQSNIYYELGIAQALGKETIIVKSPNIEMPSDFTRTEYIEFDINFSVNFSKYLDELNNQAEHYELMADQLENNPMLSIDYLKRAFLITGNDQLRNKARKLLKEPGLSSRAKTSVEQLTASF</sequence>
<proteinExistence type="predicted"/>
<evidence type="ECO:0000313" key="1">
    <source>
        <dbReference type="EMBL" id="OIR24335.1"/>
    </source>
</evidence>
<accession>A0A1J5UJ98</accession>
<dbReference type="Proteomes" id="UP000182798">
    <property type="component" value="Unassembled WGS sequence"/>
</dbReference>